<feature type="compositionally biased region" description="Polar residues" evidence="3">
    <location>
        <begin position="301"/>
        <end position="320"/>
    </location>
</feature>
<keyword evidence="4" id="KW-0472">Membrane</keyword>
<keyword evidence="4" id="KW-0812">Transmembrane</keyword>
<dbReference type="OMA" id="HTASADW"/>
<evidence type="ECO:0000259" key="5">
    <source>
        <dbReference type="PROSITE" id="PS50195"/>
    </source>
</evidence>
<dbReference type="Gramene" id="Pp3c10_18970V3.4">
    <property type="protein sequence ID" value="Pp3c10_18970V3.4"/>
    <property type="gene ID" value="Pp3c10_18970"/>
</dbReference>
<feature type="compositionally biased region" description="Polar residues" evidence="3">
    <location>
        <begin position="538"/>
        <end position="556"/>
    </location>
</feature>
<gene>
    <name evidence="7" type="ORF">PHYPA_014088</name>
</gene>
<dbReference type="GO" id="GO:0005768">
    <property type="term" value="C:endosome"/>
    <property type="evidence" value="ECO:0007669"/>
    <property type="project" value="UniProtKB-ARBA"/>
</dbReference>
<dbReference type="FunCoup" id="A0A2K1JZM0">
    <property type="interactions" value="3041"/>
</dbReference>
<evidence type="ECO:0000256" key="2">
    <source>
        <dbReference type="ARBA" id="ARBA00022490"/>
    </source>
</evidence>
<evidence type="ECO:0000313" key="9">
    <source>
        <dbReference type="Proteomes" id="UP000006727"/>
    </source>
</evidence>
<dbReference type="PROSITE" id="PS51207">
    <property type="entry name" value="PXA"/>
    <property type="match status" value="1"/>
</dbReference>
<proteinExistence type="predicted"/>
<protein>
    <recommendedName>
        <fullName evidence="10">PX domain-containing protein</fullName>
    </recommendedName>
</protein>
<dbReference type="EnsemblPlants" id="Pp3c10_18970V3.2">
    <property type="protein sequence ID" value="Pp3c10_18970V3.2"/>
    <property type="gene ID" value="Pp3c10_18970"/>
</dbReference>
<reference evidence="7 9" key="2">
    <citation type="journal article" date="2018" name="Plant J.">
        <title>The Physcomitrella patens chromosome-scale assembly reveals moss genome structure and evolution.</title>
        <authorList>
            <person name="Lang D."/>
            <person name="Ullrich K.K."/>
            <person name="Murat F."/>
            <person name="Fuchs J."/>
            <person name="Jenkins J."/>
            <person name="Haas F.B."/>
            <person name="Piednoel M."/>
            <person name="Gundlach H."/>
            <person name="Van Bel M."/>
            <person name="Meyberg R."/>
            <person name="Vives C."/>
            <person name="Morata J."/>
            <person name="Symeonidi A."/>
            <person name="Hiss M."/>
            <person name="Muchero W."/>
            <person name="Kamisugi Y."/>
            <person name="Saleh O."/>
            <person name="Blanc G."/>
            <person name="Decker E.L."/>
            <person name="van Gessel N."/>
            <person name="Grimwood J."/>
            <person name="Hayes R.D."/>
            <person name="Graham S.W."/>
            <person name="Gunter L.E."/>
            <person name="McDaniel S.F."/>
            <person name="Hoernstein S.N.W."/>
            <person name="Larsson A."/>
            <person name="Li F.W."/>
            <person name="Perroud P.F."/>
            <person name="Phillips J."/>
            <person name="Ranjan P."/>
            <person name="Rokshar D.S."/>
            <person name="Rothfels C.J."/>
            <person name="Schneider L."/>
            <person name="Shu S."/>
            <person name="Stevenson D.W."/>
            <person name="Thummler F."/>
            <person name="Tillich M."/>
            <person name="Villarreal Aguilar J.C."/>
            <person name="Widiez T."/>
            <person name="Wong G.K."/>
            <person name="Wymore A."/>
            <person name="Zhang Y."/>
            <person name="Zimmer A.D."/>
            <person name="Quatrano R.S."/>
            <person name="Mayer K.F.X."/>
            <person name="Goodstein D."/>
            <person name="Casacuberta J.M."/>
            <person name="Vandepoele K."/>
            <person name="Reski R."/>
            <person name="Cuming A.C."/>
            <person name="Tuskan G.A."/>
            <person name="Maumus F."/>
            <person name="Salse J."/>
            <person name="Schmutz J."/>
            <person name="Rensing S.A."/>
        </authorList>
    </citation>
    <scope>NUCLEOTIDE SEQUENCE [LARGE SCALE GENOMIC DNA]</scope>
    <source>
        <strain evidence="8 9">cv. Gransden 2004</strain>
    </source>
</reference>
<dbReference type="PROSITE" id="PS50195">
    <property type="entry name" value="PX"/>
    <property type="match status" value="1"/>
</dbReference>
<dbReference type="Pfam" id="PF08628">
    <property type="entry name" value="Nexin_C"/>
    <property type="match status" value="1"/>
</dbReference>
<dbReference type="InterPro" id="IPR003114">
    <property type="entry name" value="Phox_assoc"/>
</dbReference>
<keyword evidence="2" id="KW-0963">Cytoplasm</keyword>
<dbReference type="InterPro" id="IPR001683">
    <property type="entry name" value="PX_dom"/>
</dbReference>
<dbReference type="Proteomes" id="UP000006727">
    <property type="component" value="Chromosome 10"/>
</dbReference>
<name>A0A2K1JZM0_PHYPA</name>
<evidence type="ECO:0000259" key="6">
    <source>
        <dbReference type="PROSITE" id="PS51207"/>
    </source>
</evidence>
<feature type="compositionally biased region" description="Polar residues" evidence="3">
    <location>
        <begin position="645"/>
        <end position="656"/>
    </location>
</feature>
<feature type="region of interest" description="Disordered" evidence="3">
    <location>
        <begin position="538"/>
        <end position="605"/>
    </location>
</feature>
<feature type="region of interest" description="Disordered" evidence="3">
    <location>
        <begin position="292"/>
        <end position="336"/>
    </location>
</feature>
<evidence type="ECO:0000313" key="8">
    <source>
        <dbReference type="EnsemblPlants" id="Pp3c10_18970V3.1"/>
    </source>
</evidence>
<organism evidence="7">
    <name type="scientific">Physcomitrium patens</name>
    <name type="common">Spreading-leaved earth moss</name>
    <name type="synonym">Physcomitrella patens</name>
    <dbReference type="NCBI Taxonomy" id="3218"/>
    <lineage>
        <taxon>Eukaryota</taxon>
        <taxon>Viridiplantae</taxon>
        <taxon>Streptophyta</taxon>
        <taxon>Embryophyta</taxon>
        <taxon>Bryophyta</taxon>
        <taxon>Bryophytina</taxon>
        <taxon>Bryopsida</taxon>
        <taxon>Funariidae</taxon>
        <taxon>Funariales</taxon>
        <taxon>Funariaceae</taxon>
        <taxon>Physcomitrium</taxon>
    </lineage>
</organism>
<dbReference type="PANTHER" id="PTHR22999:SF23">
    <property type="entry name" value="SORTING NEXIN-16"/>
    <property type="match status" value="1"/>
</dbReference>
<reference evidence="8" key="3">
    <citation type="submission" date="2020-12" db="UniProtKB">
        <authorList>
            <consortium name="EnsemblPlants"/>
        </authorList>
    </citation>
    <scope>IDENTIFICATION</scope>
</reference>
<evidence type="ECO:0000256" key="4">
    <source>
        <dbReference type="SAM" id="Phobius"/>
    </source>
</evidence>
<dbReference type="PANTHER" id="PTHR22999">
    <property type="entry name" value="PX SERINE/THREONINE KINASE PXK"/>
    <property type="match status" value="1"/>
</dbReference>
<dbReference type="SMART" id="SM00313">
    <property type="entry name" value="PXA"/>
    <property type="match status" value="1"/>
</dbReference>
<feature type="compositionally biased region" description="Polar residues" evidence="3">
    <location>
        <begin position="575"/>
        <end position="590"/>
    </location>
</feature>
<dbReference type="Gramene" id="Pp3c10_18970V3.2">
    <property type="protein sequence ID" value="Pp3c10_18970V3.2"/>
    <property type="gene ID" value="Pp3c10_18970"/>
</dbReference>
<reference evidence="7 9" key="1">
    <citation type="journal article" date="2008" name="Science">
        <title>The Physcomitrella genome reveals evolutionary insights into the conquest of land by plants.</title>
        <authorList>
            <person name="Rensing S."/>
            <person name="Lang D."/>
            <person name="Zimmer A."/>
            <person name="Terry A."/>
            <person name="Salamov A."/>
            <person name="Shapiro H."/>
            <person name="Nishiyama T."/>
            <person name="Perroud P.-F."/>
            <person name="Lindquist E."/>
            <person name="Kamisugi Y."/>
            <person name="Tanahashi T."/>
            <person name="Sakakibara K."/>
            <person name="Fujita T."/>
            <person name="Oishi K."/>
            <person name="Shin-I T."/>
            <person name="Kuroki Y."/>
            <person name="Toyoda A."/>
            <person name="Suzuki Y."/>
            <person name="Hashimoto A."/>
            <person name="Yamaguchi K."/>
            <person name="Sugano A."/>
            <person name="Kohara Y."/>
            <person name="Fujiyama A."/>
            <person name="Anterola A."/>
            <person name="Aoki S."/>
            <person name="Ashton N."/>
            <person name="Barbazuk W.B."/>
            <person name="Barker E."/>
            <person name="Bennetzen J."/>
            <person name="Bezanilla M."/>
            <person name="Blankenship R."/>
            <person name="Cho S.H."/>
            <person name="Dutcher S."/>
            <person name="Estelle M."/>
            <person name="Fawcett J.A."/>
            <person name="Gundlach H."/>
            <person name="Hanada K."/>
            <person name="Heyl A."/>
            <person name="Hicks K.A."/>
            <person name="Hugh J."/>
            <person name="Lohr M."/>
            <person name="Mayer K."/>
            <person name="Melkozernov A."/>
            <person name="Murata T."/>
            <person name="Nelson D."/>
            <person name="Pils B."/>
            <person name="Prigge M."/>
            <person name="Reiss B."/>
            <person name="Renner T."/>
            <person name="Rombauts S."/>
            <person name="Rushton P."/>
            <person name="Sanderfoot A."/>
            <person name="Schween G."/>
            <person name="Shiu S.-H."/>
            <person name="Stueber K."/>
            <person name="Theodoulou F.L."/>
            <person name="Tu H."/>
            <person name="Van de Peer Y."/>
            <person name="Verrier P.J."/>
            <person name="Waters E."/>
            <person name="Wood A."/>
            <person name="Yang L."/>
            <person name="Cove D."/>
            <person name="Cuming A."/>
            <person name="Hasebe M."/>
            <person name="Lucas S."/>
            <person name="Mishler D.B."/>
            <person name="Reski R."/>
            <person name="Grigoriev I."/>
            <person name="Quatrano R.S."/>
            <person name="Boore J.L."/>
        </authorList>
    </citation>
    <scope>NUCLEOTIDE SEQUENCE [LARGE SCALE GENOMIC DNA]</scope>
    <source>
        <strain evidence="8 9">cv. Gransden 2004</strain>
    </source>
</reference>
<dbReference type="STRING" id="3218.A0A2K1JZM0"/>
<keyword evidence="4" id="KW-1133">Transmembrane helix</keyword>
<accession>A0A2K1JZM0</accession>
<dbReference type="InterPro" id="IPR051837">
    <property type="entry name" value="SortingNexin/PXDomain-PKLike"/>
</dbReference>
<feature type="transmembrane region" description="Helical" evidence="4">
    <location>
        <begin position="16"/>
        <end position="38"/>
    </location>
</feature>
<dbReference type="Pfam" id="PF00787">
    <property type="entry name" value="PX"/>
    <property type="match status" value="1"/>
</dbReference>
<dbReference type="EMBL" id="ABEU02000010">
    <property type="protein sequence ID" value="PNR46968.1"/>
    <property type="molecule type" value="Genomic_DNA"/>
</dbReference>
<dbReference type="InterPro" id="IPR036871">
    <property type="entry name" value="PX_dom_sf"/>
</dbReference>
<dbReference type="CDD" id="cd06872">
    <property type="entry name" value="PX_SNX19_like_plant"/>
    <property type="match status" value="1"/>
</dbReference>
<dbReference type="SUPFAM" id="SSF64268">
    <property type="entry name" value="PX domain"/>
    <property type="match status" value="1"/>
</dbReference>
<evidence type="ECO:0000256" key="3">
    <source>
        <dbReference type="SAM" id="MobiDB-lite"/>
    </source>
</evidence>
<dbReference type="EnsemblPlants" id="Pp3c10_18970V3.1">
    <property type="protein sequence ID" value="Pp3c10_18970V3.1"/>
    <property type="gene ID" value="Pp3c10_18970"/>
</dbReference>
<dbReference type="GO" id="GO:0035091">
    <property type="term" value="F:phosphatidylinositol binding"/>
    <property type="evidence" value="ECO:0007669"/>
    <property type="project" value="InterPro"/>
</dbReference>
<keyword evidence="9" id="KW-1185">Reference proteome</keyword>
<dbReference type="InterPro" id="IPR013937">
    <property type="entry name" value="Sorting_nexin_C"/>
</dbReference>
<dbReference type="InParanoid" id="A0A2K1JZM0"/>
<dbReference type="PaxDb" id="3218-PP1S67_32V6.1"/>
<dbReference type="SMART" id="SM00312">
    <property type="entry name" value="PX"/>
    <property type="match status" value="1"/>
</dbReference>
<feature type="domain" description="PX" evidence="5">
    <location>
        <begin position="691"/>
        <end position="803"/>
    </location>
</feature>
<dbReference type="Pfam" id="PF02194">
    <property type="entry name" value="PXA"/>
    <property type="match status" value="1"/>
</dbReference>
<comment type="subcellular location">
    <subcellularLocation>
        <location evidence="1">Cytoplasm</location>
    </subcellularLocation>
</comment>
<feature type="domain" description="PXA" evidence="6">
    <location>
        <begin position="106"/>
        <end position="289"/>
    </location>
</feature>
<evidence type="ECO:0000313" key="7">
    <source>
        <dbReference type="EMBL" id="PNR46968.1"/>
    </source>
</evidence>
<sequence>METLKDLLEEAKRRTILVAILVLIVAYVMSLTSSSVWINLPVSILVLAALRRLSFEVEFRWRPRINQSRPQYALHQHRRQLTNYDPLLSGLPTHVAATRWRRQIDSLVVEKAVDELTRCVIDEFITSLWYSSITPDQEAPEELRILLNGVIAEVAHRAKRVDLVTLLSRDVVELVGTHFELYRQMKSKIGPDIIASLSIEERDEKLKFAMMTSRKLHPALVSDEAEYKVLKKLTGGIVALVLKRQDSHCRLLRTLARELLACAVLRPVLNFATPGYINELIESLVIASTEKERQGSEKASGPTQQRVSDPTSQKRTSVSGHETIGLSRLPRSPKQVVSEINPLKKKKKHVKAIGDVEGSTQSQPPYAIKPVKEAKGTEQFIPDTMKEVGPPPPGSGPQALDAVTQRRVQALAPEHLDNLWTKGRDYKKREIETITTPAMPVPAGIKDPATNSLAPIPVEVDISSEVLSGQEMCMNEELNSKDTVASPIRMEVDDYHLDASALPIKDKNVIESNGALLFGDSKEGDKLLPGIGFSTLGTPHPNFQSMGNPNNVTDGSSPRGPEFERLGTNEDLDSSSRISQPKAETSGQSPRSRHHYRPGLSSQRLRKAVKILSHRKTKSSGGILDGWNGLEGGSSQGLTPLVNAEDTSPARSSASESYGRWRSSRKSPMPDPSRPPVHADVDAIVMQTPLSMLHCRVLVAHFEKIGSRTFAVYIIQVKDTENRTWQIQRRFRNFEQLHRRLKDMPYYNLTLPPKRFLSSSLDSTFVRERCTLLDKYLKDLLAIPSVAELHEVWDFLSLNSQHYTHDNSVSMIKTLAVNVDDAVDDMVRQIRGVSDDISGVIKTATTGIRQRLPTSCADMSDAVAFEDTRELTYGNFASRLHAPLTTPDLTDGELSEKPTGASVSGDEYGGAFGANVPGLGSLGWQSDSDVHLDSSDTEALKTGPLPFFSGLDNRFLGSRLEGTFSDGHSPVESYASETVADDLVIPQEWYPPKVSVPLLNLVDLIFQLQGRGWIRRQVLWIAKQILQLGMGDAIDDWLLGRIQWLRREEVVASGIQWVREILWPDGIFVTKHPRNLPAASAAILESTGHEVVEAGYEWQQRPPTNCFEYRLEAARRASIVRETILEKAPTPLVSLIGKKQYTRCAKDIYYFSQSTVCVKQLTYGLLEMLLVQTFPELHDLILNVRSSVT</sequence>
<dbReference type="AlphaFoldDB" id="A0A2K1JZM0"/>
<feature type="region of interest" description="Disordered" evidence="3">
    <location>
        <begin position="635"/>
        <end position="678"/>
    </location>
</feature>
<dbReference type="Gene3D" id="3.30.1520.10">
    <property type="entry name" value="Phox-like domain"/>
    <property type="match status" value="1"/>
</dbReference>
<feature type="region of interest" description="Disordered" evidence="3">
    <location>
        <begin position="884"/>
        <end position="905"/>
    </location>
</feature>
<evidence type="ECO:0008006" key="10">
    <source>
        <dbReference type="Google" id="ProtNLM"/>
    </source>
</evidence>
<dbReference type="Gramene" id="Pp3c10_18970V3.1">
    <property type="protein sequence ID" value="Pp3c10_18970V3.1"/>
    <property type="gene ID" value="Pp3c10_18970"/>
</dbReference>
<evidence type="ECO:0000256" key="1">
    <source>
        <dbReference type="ARBA" id="ARBA00004496"/>
    </source>
</evidence>
<dbReference type="EnsemblPlants" id="Pp3c10_18970V3.4">
    <property type="protein sequence ID" value="Pp3c10_18970V3.4"/>
    <property type="gene ID" value="Pp3c10_18970"/>
</dbReference>